<keyword evidence="9" id="KW-0807">Transducer</keyword>
<keyword evidence="4 10" id="KW-1133">Transmembrane helix</keyword>
<evidence type="ECO:0000256" key="3">
    <source>
        <dbReference type="ARBA" id="ARBA00022692"/>
    </source>
</evidence>
<keyword evidence="8" id="KW-0325">Glycoprotein</keyword>
<sequence length="462" mass="53297">MMKYAILDSVTAWDWEATARGFGISYVTLGTLAIVLNSIFLYSLLARRRKAFSHAFYIMILDFTIIDTIKGVSSILYAIKLLKTDLNSDQSLLSIRVDQYSGVLLRFANLATILNLLSITLNEYVYICYPLRYSTLVTRKRVVLVILCIWIVSSSMTFANMVAGIQNRSLWIDDECTQDANSTASCVHRLQSSSSAHFVYHLGLVVFCVLCLAVTAYSYSILLRVVSGVVKAEMKQTAELETLKERIDDGNYFQSFRKKNANTTSCILQCDEVHLRDITELISSYPAHKRLHMSERRLDDKHVMRRHKYVVVIGTVIGVYSAYLTAYATIQVLQLVNISENSSRFRRRETVYLKYICYLCISLHSLLQPLCYLRMREFRQLLRRALCGRTNQEQHTNDHYYTTNTTKDMLVGKQFSSDHLLNSQLRVVDRFELFWLQLRFGNGNLLNELNLVNGYRNLLKNR</sequence>
<keyword evidence="5" id="KW-0297">G-protein coupled receptor</keyword>
<evidence type="ECO:0000313" key="14">
    <source>
        <dbReference type="WBParaSite" id="HPLM_0000645501-mRNA-1"/>
    </source>
</evidence>
<keyword evidence="3 10" id="KW-0812">Transmembrane</keyword>
<feature type="transmembrane region" description="Helical" evidence="10">
    <location>
        <begin position="352"/>
        <end position="373"/>
    </location>
</feature>
<dbReference type="EMBL" id="UZAF01016496">
    <property type="protein sequence ID" value="VDO29008.1"/>
    <property type="molecule type" value="Genomic_DNA"/>
</dbReference>
<evidence type="ECO:0000256" key="6">
    <source>
        <dbReference type="ARBA" id="ARBA00023136"/>
    </source>
</evidence>
<comment type="subcellular location">
    <subcellularLocation>
        <location evidence="1">Cell membrane</location>
        <topology evidence="1">Multi-pass membrane protein</topology>
    </subcellularLocation>
</comment>
<evidence type="ECO:0000313" key="13">
    <source>
        <dbReference type="Proteomes" id="UP000268014"/>
    </source>
</evidence>
<keyword evidence="7" id="KW-0675">Receptor</keyword>
<dbReference type="CDD" id="cd00637">
    <property type="entry name" value="7tm_classA_rhodopsin-like"/>
    <property type="match status" value="1"/>
</dbReference>
<evidence type="ECO:0000256" key="9">
    <source>
        <dbReference type="ARBA" id="ARBA00023224"/>
    </source>
</evidence>
<proteinExistence type="predicted"/>
<accession>A0A158QLG5</accession>
<dbReference type="PANTHER" id="PTHR24246:SF27">
    <property type="entry name" value="ADENOSINE RECEPTOR, ISOFORM A"/>
    <property type="match status" value="1"/>
</dbReference>
<evidence type="ECO:0000256" key="4">
    <source>
        <dbReference type="ARBA" id="ARBA00022989"/>
    </source>
</evidence>
<feature type="transmembrane region" description="Helical" evidence="10">
    <location>
        <begin position="99"/>
        <end position="121"/>
    </location>
</feature>
<evidence type="ECO:0000256" key="5">
    <source>
        <dbReference type="ARBA" id="ARBA00023040"/>
    </source>
</evidence>
<dbReference type="WBParaSite" id="HPLM_0000645501-mRNA-1">
    <property type="protein sequence ID" value="HPLM_0000645501-mRNA-1"/>
    <property type="gene ID" value="HPLM_0000645501"/>
</dbReference>
<dbReference type="Gene3D" id="1.20.1070.10">
    <property type="entry name" value="Rhodopsin 7-helix transmembrane proteins"/>
    <property type="match status" value="1"/>
</dbReference>
<feature type="domain" description="G-protein coupled receptors family 1 profile" evidence="11">
    <location>
        <begin position="36"/>
        <end position="372"/>
    </location>
</feature>
<reference evidence="14" key="1">
    <citation type="submission" date="2016-04" db="UniProtKB">
        <authorList>
            <consortium name="WormBaseParasite"/>
        </authorList>
    </citation>
    <scope>IDENTIFICATION</scope>
</reference>
<keyword evidence="6 10" id="KW-0472">Membrane</keyword>
<feature type="transmembrane region" description="Helical" evidence="10">
    <location>
        <begin position="56"/>
        <end position="79"/>
    </location>
</feature>
<dbReference type="Pfam" id="PF00001">
    <property type="entry name" value="7tm_1"/>
    <property type="match status" value="1"/>
</dbReference>
<dbReference type="SUPFAM" id="SSF81321">
    <property type="entry name" value="Family A G protein-coupled receptor-like"/>
    <property type="match status" value="1"/>
</dbReference>
<dbReference type="GO" id="GO:0004930">
    <property type="term" value="F:G protein-coupled receptor activity"/>
    <property type="evidence" value="ECO:0007669"/>
    <property type="project" value="UniProtKB-KW"/>
</dbReference>
<name>A0A158QLG5_HAEPC</name>
<dbReference type="PROSITE" id="PS50262">
    <property type="entry name" value="G_PROTEIN_RECEP_F1_2"/>
    <property type="match status" value="1"/>
</dbReference>
<evidence type="ECO:0000256" key="1">
    <source>
        <dbReference type="ARBA" id="ARBA00004651"/>
    </source>
</evidence>
<evidence type="ECO:0000256" key="8">
    <source>
        <dbReference type="ARBA" id="ARBA00023180"/>
    </source>
</evidence>
<dbReference type="GO" id="GO:0005886">
    <property type="term" value="C:plasma membrane"/>
    <property type="evidence" value="ECO:0007669"/>
    <property type="project" value="UniProtKB-SubCell"/>
</dbReference>
<feature type="transmembrane region" description="Helical" evidence="10">
    <location>
        <begin position="142"/>
        <end position="163"/>
    </location>
</feature>
<feature type="transmembrane region" description="Helical" evidence="10">
    <location>
        <begin position="198"/>
        <end position="226"/>
    </location>
</feature>
<evidence type="ECO:0000256" key="2">
    <source>
        <dbReference type="ARBA" id="ARBA00022475"/>
    </source>
</evidence>
<dbReference type="AlphaFoldDB" id="A0A158QLG5"/>
<feature type="transmembrane region" description="Helical" evidence="10">
    <location>
        <begin position="23"/>
        <end position="44"/>
    </location>
</feature>
<dbReference type="PANTHER" id="PTHR24246">
    <property type="entry name" value="OLFACTORY RECEPTOR AND ADENOSINE RECEPTOR"/>
    <property type="match status" value="1"/>
</dbReference>
<feature type="transmembrane region" description="Helical" evidence="10">
    <location>
        <begin position="309"/>
        <end position="332"/>
    </location>
</feature>
<protein>
    <submittedName>
        <fullName evidence="14">G_PROTEIN_RECEP_F1_2 domain-containing protein</fullName>
    </submittedName>
</protein>
<reference evidence="12 13" key="2">
    <citation type="submission" date="2018-11" db="EMBL/GenBank/DDBJ databases">
        <authorList>
            <consortium name="Pathogen Informatics"/>
        </authorList>
    </citation>
    <scope>NUCLEOTIDE SEQUENCE [LARGE SCALE GENOMIC DNA]</scope>
    <source>
        <strain evidence="12 13">MHpl1</strain>
    </source>
</reference>
<dbReference type="InterPro" id="IPR017452">
    <property type="entry name" value="GPCR_Rhodpsn_7TM"/>
</dbReference>
<keyword evidence="2" id="KW-1003">Cell membrane</keyword>
<dbReference type="InterPro" id="IPR000276">
    <property type="entry name" value="GPCR_Rhodpsn"/>
</dbReference>
<evidence type="ECO:0000256" key="10">
    <source>
        <dbReference type="SAM" id="Phobius"/>
    </source>
</evidence>
<evidence type="ECO:0000313" key="12">
    <source>
        <dbReference type="EMBL" id="VDO29008.1"/>
    </source>
</evidence>
<evidence type="ECO:0000259" key="11">
    <source>
        <dbReference type="PROSITE" id="PS50262"/>
    </source>
</evidence>
<dbReference type="OMA" id="MREFRNI"/>
<evidence type="ECO:0000256" key="7">
    <source>
        <dbReference type="ARBA" id="ARBA00023170"/>
    </source>
</evidence>
<keyword evidence="13" id="KW-1185">Reference proteome</keyword>
<dbReference type="OrthoDB" id="9894375at2759"/>
<gene>
    <name evidence="12" type="ORF">HPLM_LOCUS6447</name>
</gene>
<dbReference type="Proteomes" id="UP000268014">
    <property type="component" value="Unassembled WGS sequence"/>
</dbReference>
<organism evidence="14">
    <name type="scientific">Haemonchus placei</name>
    <name type="common">Barber's pole worm</name>
    <dbReference type="NCBI Taxonomy" id="6290"/>
    <lineage>
        <taxon>Eukaryota</taxon>
        <taxon>Metazoa</taxon>
        <taxon>Ecdysozoa</taxon>
        <taxon>Nematoda</taxon>
        <taxon>Chromadorea</taxon>
        <taxon>Rhabditida</taxon>
        <taxon>Rhabditina</taxon>
        <taxon>Rhabditomorpha</taxon>
        <taxon>Strongyloidea</taxon>
        <taxon>Trichostrongylidae</taxon>
        <taxon>Haemonchus</taxon>
    </lineage>
</organism>